<gene>
    <name evidence="2" type="ORF">B0T25DRAFT_463170</name>
</gene>
<evidence type="ECO:0000256" key="1">
    <source>
        <dbReference type="ARBA" id="ARBA00023604"/>
    </source>
</evidence>
<accession>A0AAJ0HA17</accession>
<dbReference type="GO" id="GO:0016491">
    <property type="term" value="F:oxidoreductase activity"/>
    <property type="evidence" value="ECO:0007669"/>
    <property type="project" value="InterPro"/>
</dbReference>
<dbReference type="EMBL" id="JAUIQD010000007">
    <property type="protein sequence ID" value="KAK3344484.1"/>
    <property type="molecule type" value="Genomic_DNA"/>
</dbReference>
<evidence type="ECO:0008006" key="4">
    <source>
        <dbReference type="Google" id="ProtNLM"/>
    </source>
</evidence>
<reference evidence="2" key="2">
    <citation type="submission" date="2023-06" db="EMBL/GenBank/DDBJ databases">
        <authorList>
            <consortium name="Lawrence Berkeley National Laboratory"/>
            <person name="Haridas S."/>
            <person name="Hensen N."/>
            <person name="Bonometti L."/>
            <person name="Westerberg I."/>
            <person name="Brannstrom I.O."/>
            <person name="Guillou S."/>
            <person name="Cros-Aarteil S."/>
            <person name="Calhoun S."/>
            <person name="Kuo A."/>
            <person name="Mondo S."/>
            <person name="Pangilinan J."/>
            <person name="Riley R."/>
            <person name="Labutti K."/>
            <person name="Andreopoulos B."/>
            <person name="Lipzen A."/>
            <person name="Chen C."/>
            <person name="Yanf M."/>
            <person name="Daum C."/>
            <person name="Ng V."/>
            <person name="Clum A."/>
            <person name="Steindorff A."/>
            <person name="Ohm R."/>
            <person name="Martin F."/>
            <person name="Silar P."/>
            <person name="Natvig D."/>
            <person name="Lalanne C."/>
            <person name="Gautier V."/>
            <person name="Ament-Velasquez S.L."/>
            <person name="Kruys A."/>
            <person name="Hutchinson M.I."/>
            <person name="Powell A.J."/>
            <person name="Barry K."/>
            <person name="Miller A.N."/>
            <person name="Grigoriev I.V."/>
            <person name="Debuchy R."/>
            <person name="Gladieux P."/>
            <person name="Thoren M.H."/>
            <person name="Johannesson H."/>
        </authorList>
    </citation>
    <scope>NUCLEOTIDE SEQUENCE</scope>
    <source>
        <strain evidence="2">CBS 955.72</strain>
    </source>
</reference>
<evidence type="ECO:0000313" key="2">
    <source>
        <dbReference type="EMBL" id="KAK3344484.1"/>
    </source>
</evidence>
<name>A0AAJ0HA17_9PEZI</name>
<keyword evidence="3" id="KW-1185">Reference proteome</keyword>
<protein>
    <recommendedName>
        <fullName evidence="4">Methyltransferase</fullName>
    </recommendedName>
</protein>
<dbReference type="AlphaFoldDB" id="A0AAJ0HA17"/>
<comment type="similarity">
    <text evidence="1">Belongs to the asaB hydroxylase/desaturase family.</text>
</comment>
<feature type="non-terminal residue" evidence="2">
    <location>
        <position position="1"/>
    </location>
</feature>
<dbReference type="NCBIfam" id="NF041278">
    <property type="entry name" value="CmcJ_NvfI_EfuI"/>
    <property type="match status" value="1"/>
</dbReference>
<evidence type="ECO:0000313" key="3">
    <source>
        <dbReference type="Proteomes" id="UP001275084"/>
    </source>
</evidence>
<organism evidence="2 3">
    <name type="scientific">Lasiosphaeria hispida</name>
    <dbReference type="NCBI Taxonomy" id="260671"/>
    <lineage>
        <taxon>Eukaryota</taxon>
        <taxon>Fungi</taxon>
        <taxon>Dikarya</taxon>
        <taxon>Ascomycota</taxon>
        <taxon>Pezizomycotina</taxon>
        <taxon>Sordariomycetes</taxon>
        <taxon>Sordariomycetidae</taxon>
        <taxon>Sordariales</taxon>
        <taxon>Lasiosphaeriaceae</taxon>
        <taxon>Lasiosphaeria</taxon>
    </lineage>
</organism>
<comment type="caution">
    <text evidence="2">The sequence shown here is derived from an EMBL/GenBank/DDBJ whole genome shotgun (WGS) entry which is preliminary data.</text>
</comment>
<reference evidence="2" key="1">
    <citation type="journal article" date="2023" name="Mol. Phylogenet. Evol.">
        <title>Genome-scale phylogeny and comparative genomics of the fungal order Sordariales.</title>
        <authorList>
            <person name="Hensen N."/>
            <person name="Bonometti L."/>
            <person name="Westerberg I."/>
            <person name="Brannstrom I.O."/>
            <person name="Guillou S."/>
            <person name="Cros-Aarteil S."/>
            <person name="Calhoun S."/>
            <person name="Haridas S."/>
            <person name="Kuo A."/>
            <person name="Mondo S."/>
            <person name="Pangilinan J."/>
            <person name="Riley R."/>
            <person name="LaButti K."/>
            <person name="Andreopoulos B."/>
            <person name="Lipzen A."/>
            <person name="Chen C."/>
            <person name="Yan M."/>
            <person name="Daum C."/>
            <person name="Ng V."/>
            <person name="Clum A."/>
            <person name="Steindorff A."/>
            <person name="Ohm R.A."/>
            <person name="Martin F."/>
            <person name="Silar P."/>
            <person name="Natvig D.O."/>
            <person name="Lalanne C."/>
            <person name="Gautier V."/>
            <person name="Ament-Velasquez S.L."/>
            <person name="Kruys A."/>
            <person name="Hutchinson M.I."/>
            <person name="Powell A.J."/>
            <person name="Barry K."/>
            <person name="Miller A.N."/>
            <person name="Grigoriev I.V."/>
            <person name="Debuchy R."/>
            <person name="Gladieux P."/>
            <person name="Hiltunen Thoren M."/>
            <person name="Johannesson H."/>
        </authorList>
    </citation>
    <scope>NUCLEOTIDE SEQUENCE</scope>
    <source>
        <strain evidence="2">CBS 955.72</strain>
    </source>
</reference>
<proteinExistence type="inferred from homology"/>
<dbReference type="InterPro" id="IPR044053">
    <property type="entry name" value="AsaB-like"/>
</dbReference>
<dbReference type="PANTHER" id="PTHR34598">
    <property type="entry name" value="BLL6449 PROTEIN"/>
    <property type="match status" value="1"/>
</dbReference>
<sequence length="261" mass="29867">TINFIAPLPKWDTEKPFNLAWPLPADQPKINSIYDKHEVQIADGRGREGEFSLDLHGFAFAKMSAKDSLRSKEAIQTEYVAQVESWLKQFLGAEKVVAFDFAVGPLTFKRSSSQRLKNDNSINQTLEAALSRLRLYFDGETESLVNGRVRFINVWRSLIEPLEDTPLAVMDAQSLAAEDLMAHDIVYPHHLGENYLVKFNSNHRWYYLSRMTTEECILIKNLDSELHESARMCPHAGFEDANTPPKAPWRKSVEVRLIVFN</sequence>
<dbReference type="Proteomes" id="UP001275084">
    <property type="component" value="Unassembled WGS sequence"/>
</dbReference>
<dbReference type="PANTHER" id="PTHR34598:SF3">
    <property type="entry name" value="OXIDOREDUCTASE AN1597"/>
    <property type="match status" value="1"/>
</dbReference>